<evidence type="ECO:0000313" key="11">
    <source>
        <dbReference type="Proteomes" id="UP000199494"/>
    </source>
</evidence>
<dbReference type="PROSITE" id="PS51296">
    <property type="entry name" value="RIESKE"/>
    <property type="match status" value="1"/>
</dbReference>
<organism evidence="10 11">
    <name type="scientific">Prauserella marina</name>
    <dbReference type="NCBI Taxonomy" id="530584"/>
    <lineage>
        <taxon>Bacteria</taxon>
        <taxon>Bacillati</taxon>
        <taxon>Actinomycetota</taxon>
        <taxon>Actinomycetes</taxon>
        <taxon>Pseudonocardiales</taxon>
        <taxon>Pseudonocardiaceae</taxon>
        <taxon>Prauserella</taxon>
    </lineage>
</organism>
<keyword evidence="5" id="KW-0408">Iron</keyword>
<dbReference type="EMBL" id="FMZE01000009">
    <property type="protein sequence ID" value="SDD48121.1"/>
    <property type="molecule type" value="Genomic_DNA"/>
</dbReference>
<evidence type="ECO:0000256" key="9">
    <source>
        <dbReference type="ARBA" id="ARBA00034078"/>
    </source>
</evidence>
<protein>
    <recommendedName>
        <fullName evidence="2">Cytochrome bc1 complex Rieske iron-sulfur subunit</fullName>
    </recommendedName>
    <alternativeName>
        <fullName evidence="8">Cytochrome bc1 reductase complex subunit QcrA</fullName>
    </alternativeName>
</protein>
<dbReference type="Gene3D" id="2.102.10.10">
    <property type="entry name" value="Rieske [2Fe-2S] iron-sulphur domain"/>
    <property type="match status" value="1"/>
</dbReference>
<keyword evidence="6" id="KW-0411">Iron-sulfur</keyword>
<dbReference type="InterPro" id="IPR017941">
    <property type="entry name" value="Rieske_2Fe-2S"/>
</dbReference>
<keyword evidence="3" id="KW-0001">2Fe-2S</keyword>
<dbReference type="GO" id="GO:0004497">
    <property type="term" value="F:monooxygenase activity"/>
    <property type="evidence" value="ECO:0007669"/>
    <property type="project" value="UniProtKB-ARBA"/>
</dbReference>
<evidence type="ECO:0000256" key="8">
    <source>
        <dbReference type="ARBA" id="ARBA00029586"/>
    </source>
</evidence>
<evidence type="ECO:0000256" key="7">
    <source>
        <dbReference type="ARBA" id="ARBA00023157"/>
    </source>
</evidence>
<dbReference type="InterPro" id="IPR014349">
    <property type="entry name" value="Rieske_Fe-S_prot"/>
</dbReference>
<dbReference type="Pfam" id="PF00355">
    <property type="entry name" value="Rieske"/>
    <property type="match status" value="1"/>
</dbReference>
<dbReference type="InterPro" id="IPR005805">
    <property type="entry name" value="Rieske_Fe-S_prot_C"/>
</dbReference>
<keyword evidence="7" id="KW-1015">Disulfide bond</keyword>
<dbReference type="STRING" id="530584.SAMN05421630_10919"/>
<evidence type="ECO:0000256" key="6">
    <source>
        <dbReference type="ARBA" id="ARBA00023014"/>
    </source>
</evidence>
<evidence type="ECO:0000313" key="10">
    <source>
        <dbReference type="EMBL" id="SDD48121.1"/>
    </source>
</evidence>
<evidence type="ECO:0000256" key="5">
    <source>
        <dbReference type="ARBA" id="ARBA00023004"/>
    </source>
</evidence>
<dbReference type="AlphaFoldDB" id="A0A1G6V3T4"/>
<dbReference type="GO" id="GO:0051213">
    <property type="term" value="F:dioxygenase activity"/>
    <property type="evidence" value="ECO:0007669"/>
    <property type="project" value="UniProtKB-KW"/>
</dbReference>
<dbReference type="GO" id="GO:0051537">
    <property type="term" value="F:2 iron, 2 sulfur cluster binding"/>
    <property type="evidence" value="ECO:0007669"/>
    <property type="project" value="UniProtKB-KW"/>
</dbReference>
<name>A0A1G6V3T4_9PSEU</name>
<dbReference type="CDD" id="cd03467">
    <property type="entry name" value="Rieske"/>
    <property type="match status" value="1"/>
</dbReference>
<evidence type="ECO:0000256" key="1">
    <source>
        <dbReference type="ARBA" id="ARBA00002494"/>
    </source>
</evidence>
<dbReference type="InterPro" id="IPR036922">
    <property type="entry name" value="Rieske_2Fe-2S_sf"/>
</dbReference>
<dbReference type="PRINTS" id="PR00162">
    <property type="entry name" value="RIESKE"/>
</dbReference>
<reference evidence="10 11" key="1">
    <citation type="submission" date="2016-10" db="EMBL/GenBank/DDBJ databases">
        <authorList>
            <person name="de Groot N.N."/>
        </authorList>
    </citation>
    <scope>NUCLEOTIDE SEQUENCE [LARGE SCALE GENOMIC DNA]</scope>
    <source>
        <strain evidence="10 11">CGMCC 4.5506</strain>
    </source>
</reference>
<comment type="cofactor">
    <cofactor evidence="9">
        <name>[2Fe-2S] cluster</name>
        <dbReference type="ChEBI" id="CHEBI:190135"/>
    </cofactor>
</comment>
<dbReference type="GO" id="GO:0016705">
    <property type="term" value="F:oxidoreductase activity, acting on paired donors, with incorporation or reduction of molecular oxygen"/>
    <property type="evidence" value="ECO:0007669"/>
    <property type="project" value="UniProtKB-ARBA"/>
</dbReference>
<dbReference type="SUPFAM" id="SSF50022">
    <property type="entry name" value="ISP domain"/>
    <property type="match status" value="1"/>
</dbReference>
<keyword evidence="10" id="KW-0223">Dioxygenase</keyword>
<keyword evidence="4" id="KW-0479">Metal-binding</keyword>
<keyword evidence="11" id="KW-1185">Reference proteome</keyword>
<evidence type="ECO:0000256" key="4">
    <source>
        <dbReference type="ARBA" id="ARBA00022723"/>
    </source>
</evidence>
<accession>A0A1G6V3T4</accession>
<evidence type="ECO:0000256" key="2">
    <source>
        <dbReference type="ARBA" id="ARBA00015816"/>
    </source>
</evidence>
<sequence length="129" mass="12556">MGTVALAACGGGDSSSPADQGGSGESGPPAQPGQRIAAVNDVPVGGSTVITTPSGQEAVLARESDTKVSAFSAICTHQGCAVTAEGAELRCPCHGSMFDAFTGAVKQGPATEPLPSIAVTVENGEIVTA</sequence>
<comment type="function">
    <text evidence="1">Iron-sulfur subunit of the cytochrome bc1 complex, an essential component of the respiratory electron transport chain required for ATP synthesis. The bc1 complex catalyzes the oxidation of menaquinol and the reduction of cytochrome c in the respiratory chain. The bc1 complex operates through a Q-cycle mechanism that couples electron transfer to generation of the proton gradient that drives ATP synthesis.</text>
</comment>
<dbReference type="Proteomes" id="UP000199494">
    <property type="component" value="Unassembled WGS sequence"/>
</dbReference>
<evidence type="ECO:0000256" key="3">
    <source>
        <dbReference type="ARBA" id="ARBA00022714"/>
    </source>
</evidence>
<gene>
    <name evidence="10" type="ORF">SAMN05421630_10919</name>
</gene>
<keyword evidence="10" id="KW-0560">Oxidoreductase</keyword>
<proteinExistence type="predicted"/>
<dbReference type="GO" id="GO:0046872">
    <property type="term" value="F:metal ion binding"/>
    <property type="evidence" value="ECO:0007669"/>
    <property type="project" value="UniProtKB-KW"/>
</dbReference>
<dbReference type="GO" id="GO:0016020">
    <property type="term" value="C:membrane"/>
    <property type="evidence" value="ECO:0007669"/>
    <property type="project" value="InterPro"/>
</dbReference>
<dbReference type="PANTHER" id="PTHR10134">
    <property type="entry name" value="CYTOCHROME B-C1 COMPLEX SUBUNIT RIESKE, MITOCHONDRIAL"/>
    <property type="match status" value="1"/>
</dbReference>